<keyword evidence="2 6" id="KW-0819">tRNA processing</keyword>
<gene>
    <name evidence="6 7" type="primary">tilS</name>
    <name evidence="7" type="ORF">CIGN_1307</name>
</gene>
<keyword evidence="4" id="KW-0067">ATP-binding</keyword>
<dbReference type="InterPro" id="IPR012795">
    <property type="entry name" value="tRNA_Ile_lys_synt_N"/>
</dbReference>
<dbReference type="GO" id="GO:0032267">
    <property type="term" value="F:tRNA(Ile)-lysidine synthase activity"/>
    <property type="evidence" value="ECO:0007669"/>
    <property type="project" value="UniProtKB-EC"/>
</dbReference>
<accession>A0A1X9STL7</accession>
<dbReference type="InterPro" id="IPR012094">
    <property type="entry name" value="tRNA_Ile_lys_synt"/>
</dbReference>
<proteinExistence type="inferred from homology"/>
<dbReference type="HAMAP" id="MF_01161">
    <property type="entry name" value="tRNA_Ile_lys_synt"/>
    <property type="match status" value="1"/>
</dbReference>
<keyword evidence="8" id="KW-1185">Reference proteome</keyword>
<dbReference type="STRING" id="1660064.CIGN_1307"/>
<keyword evidence="1 6" id="KW-0436">Ligase</keyword>
<accession>A0A381DAN8</accession>
<dbReference type="GO" id="GO:0006400">
    <property type="term" value="P:tRNA modification"/>
    <property type="evidence" value="ECO:0007669"/>
    <property type="project" value="UniProtKB-UniRule"/>
</dbReference>
<name>A0A1X9STL7_9BACT</name>
<evidence type="ECO:0000256" key="2">
    <source>
        <dbReference type="ARBA" id="ARBA00022694"/>
    </source>
</evidence>
<evidence type="ECO:0000256" key="1">
    <source>
        <dbReference type="ARBA" id="ARBA00022598"/>
    </source>
</evidence>
<evidence type="ECO:0000256" key="5">
    <source>
        <dbReference type="ARBA" id="ARBA00048539"/>
    </source>
</evidence>
<dbReference type="PANTHER" id="PTHR43033">
    <property type="entry name" value="TRNA(ILE)-LYSIDINE SYNTHASE-RELATED"/>
    <property type="match status" value="1"/>
</dbReference>
<dbReference type="InterPro" id="IPR011063">
    <property type="entry name" value="TilS/TtcA_N"/>
</dbReference>
<dbReference type="Gene3D" id="3.40.50.620">
    <property type="entry name" value="HUPs"/>
    <property type="match status" value="1"/>
</dbReference>
<dbReference type="Proteomes" id="UP000194309">
    <property type="component" value="Chromosome"/>
</dbReference>
<dbReference type="CDD" id="cd01992">
    <property type="entry name" value="TilS_N"/>
    <property type="match status" value="1"/>
</dbReference>
<comment type="caution">
    <text evidence="6">Lacks conserved residue(s) required for the propagation of feature annotation.</text>
</comment>
<dbReference type="GO" id="GO:0005737">
    <property type="term" value="C:cytoplasm"/>
    <property type="evidence" value="ECO:0007669"/>
    <property type="project" value="UniProtKB-SubCell"/>
</dbReference>
<dbReference type="EMBL" id="CP018788">
    <property type="protein sequence ID" value="ARQ99562.1"/>
    <property type="molecule type" value="Genomic_DNA"/>
</dbReference>
<keyword evidence="6" id="KW-0963">Cytoplasm</keyword>
<evidence type="ECO:0000256" key="3">
    <source>
        <dbReference type="ARBA" id="ARBA00022741"/>
    </source>
</evidence>
<evidence type="ECO:0000313" key="7">
    <source>
        <dbReference type="EMBL" id="ARQ99562.1"/>
    </source>
</evidence>
<dbReference type="EC" id="6.3.4.19" evidence="6"/>
<evidence type="ECO:0000256" key="6">
    <source>
        <dbReference type="HAMAP-Rule" id="MF_01161"/>
    </source>
</evidence>
<dbReference type="NCBIfam" id="TIGR02432">
    <property type="entry name" value="lysidine_TilS_N"/>
    <property type="match status" value="1"/>
</dbReference>
<dbReference type="SUPFAM" id="SSF52402">
    <property type="entry name" value="Adenine nucleotide alpha hydrolases-like"/>
    <property type="match status" value="1"/>
</dbReference>
<dbReference type="KEGG" id="cdev:CIGN_1307"/>
<protein>
    <recommendedName>
        <fullName evidence="6">tRNA(Ile)-lysidine synthase</fullName>
        <ecNumber evidence="6">6.3.4.19</ecNumber>
    </recommendedName>
    <alternativeName>
        <fullName evidence="6">tRNA(Ile)-2-lysyl-cytidine synthase</fullName>
    </alternativeName>
    <alternativeName>
        <fullName evidence="6">tRNA(Ile)-lysidine synthetase</fullName>
    </alternativeName>
</protein>
<evidence type="ECO:0000313" key="8">
    <source>
        <dbReference type="Proteomes" id="UP000194309"/>
    </source>
</evidence>
<comment type="function">
    <text evidence="6">Ligates lysine onto the cytidine present at position 34 of the AUA codon-specific tRNA(Ile) that contains the anticodon CAU, in an ATP-dependent manner. Cytidine is converted to lysidine, thus changing the amino acid specificity of the tRNA from methionine to isoleucine.</text>
</comment>
<sequence length="332" mass="38159">MQLNLEPLKDKKALLAFSHGVDSTALFYLLVKAGVSFDCAMVNYQTRPSSNTEEQSAIKLCKQFNKKIFIHKASLNLTSSNFEMTARKIRYEFFDSIICEFGYEILILAHQLNDATEWLLMQLAKGSGAVGLAGMSEFSTRYLKSQNREIGVFRPLLSVSRSEILEFLHSQNIKYFIDNSNQNLKFTRNKIRAEFSDSFVGQFRNGIKKSLELLRDDAKLLLGEFEYNDGELFIVAKSQNSIYLIDQACKRLGVLMSQKTRQICTQNDCVISHKITITSNKKYYFIAPFIKTIMDKKLKDKFRILKVPALLRPYLANNLERLKVLDKFLSQS</sequence>
<reference evidence="7 8" key="1">
    <citation type="journal article" date="2017" name="Genome Biol. Evol.">
        <title>Comparative Genomic Analysis Identifies a Campylobacter Clade Deficient in Selenium Metabolism.</title>
        <authorList>
            <person name="Miller W.G."/>
            <person name="Yee E."/>
            <person name="Lopes B.S."/>
            <person name="Chapman M.H."/>
            <person name="Huynh S."/>
            <person name="Bono J.L."/>
            <person name="Parker C.T."/>
            <person name="Strachan N.J.C."/>
            <person name="Forbes K.J."/>
        </authorList>
    </citation>
    <scope>NUCLEOTIDE SEQUENCE [LARGE SCALE GENOMIC DNA]</scope>
    <source>
        <strain evidence="7 8">NCTC 13003</strain>
    </source>
</reference>
<comment type="catalytic activity">
    <reaction evidence="5 6">
        <text>cytidine(34) in tRNA(Ile2) + L-lysine + ATP = lysidine(34) in tRNA(Ile2) + AMP + diphosphate + H(+)</text>
        <dbReference type="Rhea" id="RHEA:43744"/>
        <dbReference type="Rhea" id="RHEA-COMP:10625"/>
        <dbReference type="Rhea" id="RHEA-COMP:10670"/>
        <dbReference type="ChEBI" id="CHEBI:15378"/>
        <dbReference type="ChEBI" id="CHEBI:30616"/>
        <dbReference type="ChEBI" id="CHEBI:32551"/>
        <dbReference type="ChEBI" id="CHEBI:33019"/>
        <dbReference type="ChEBI" id="CHEBI:82748"/>
        <dbReference type="ChEBI" id="CHEBI:83665"/>
        <dbReference type="ChEBI" id="CHEBI:456215"/>
        <dbReference type="EC" id="6.3.4.19"/>
    </reaction>
</comment>
<organism evidence="7 8">
    <name type="scientific">Campylobacter devanensis</name>
    <dbReference type="NCBI Taxonomy" id="3161138"/>
    <lineage>
        <taxon>Bacteria</taxon>
        <taxon>Pseudomonadati</taxon>
        <taxon>Campylobacterota</taxon>
        <taxon>Epsilonproteobacteria</taxon>
        <taxon>Campylobacterales</taxon>
        <taxon>Campylobacteraceae</taxon>
        <taxon>Campylobacter</taxon>
    </lineage>
</organism>
<dbReference type="GO" id="GO:0005524">
    <property type="term" value="F:ATP binding"/>
    <property type="evidence" value="ECO:0007669"/>
    <property type="project" value="UniProtKB-KW"/>
</dbReference>
<dbReference type="OrthoDB" id="5289653at2"/>
<evidence type="ECO:0000256" key="4">
    <source>
        <dbReference type="ARBA" id="ARBA00022840"/>
    </source>
</evidence>
<dbReference type="PANTHER" id="PTHR43033:SF1">
    <property type="entry name" value="TRNA(ILE)-LYSIDINE SYNTHASE-RELATED"/>
    <property type="match status" value="1"/>
</dbReference>
<comment type="similarity">
    <text evidence="6">Belongs to the tRNA(Ile)-lysidine synthase family.</text>
</comment>
<dbReference type="AlphaFoldDB" id="A0A1X9STL7"/>
<dbReference type="InterPro" id="IPR014729">
    <property type="entry name" value="Rossmann-like_a/b/a_fold"/>
</dbReference>
<comment type="subcellular location">
    <subcellularLocation>
        <location evidence="6">Cytoplasm</location>
    </subcellularLocation>
</comment>
<dbReference type="Pfam" id="PF01171">
    <property type="entry name" value="ATP_bind_3"/>
    <property type="match status" value="1"/>
</dbReference>
<keyword evidence="3" id="KW-0547">Nucleotide-binding</keyword>